<gene>
    <name evidence="2" type="ORF">Aam_055_058</name>
</gene>
<dbReference type="InterPro" id="IPR029032">
    <property type="entry name" value="AhpD-like"/>
</dbReference>
<dbReference type="STRING" id="1120923.SAMN02746095_00725"/>
<protein>
    <submittedName>
        <fullName evidence="2">Alkylhydroperoxidase AhpD</fullName>
    </submittedName>
</protein>
<dbReference type="PANTHER" id="PTHR34846:SF7">
    <property type="entry name" value="BLL7811 PROTEIN"/>
    <property type="match status" value="1"/>
</dbReference>
<dbReference type="RefSeq" id="WP_139284775.1">
    <property type="nucleotide sequence ID" value="NZ_BANC01000054.1"/>
</dbReference>
<reference evidence="2 3" key="1">
    <citation type="submission" date="2012-11" db="EMBL/GenBank/DDBJ databases">
        <title>Whole genome sequence of Acidocella aminolytica 101 = DSM 11237.</title>
        <authorList>
            <person name="Azuma Y."/>
            <person name="Higashiura N."/>
            <person name="Hirakawa H."/>
            <person name="Matsushita K."/>
        </authorList>
    </citation>
    <scope>NUCLEOTIDE SEQUENCE [LARGE SCALE GENOMIC DNA]</scope>
    <source>
        <strain evidence="3">101 / DSM 11237</strain>
    </source>
</reference>
<name>A0A0D6PHJ9_9PROT</name>
<dbReference type="AlphaFoldDB" id="A0A0D6PHJ9"/>
<dbReference type="Pfam" id="PF02627">
    <property type="entry name" value="CMD"/>
    <property type="match status" value="1"/>
</dbReference>
<accession>A0A0D6PHJ9</accession>
<dbReference type="GO" id="GO:0051920">
    <property type="term" value="F:peroxiredoxin activity"/>
    <property type="evidence" value="ECO:0007669"/>
    <property type="project" value="InterPro"/>
</dbReference>
<evidence type="ECO:0000313" key="3">
    <source>
        <dbReference type="Proteomes" id="UP000032668"/>
    </source>
</evidence>
<sequence>MNLEDFSKLYPAAPAGLRNLSAAMKKAQLDLTLTILIKIPASQMNSCAFCTQFHLSMARKLGVAQAKLDLIAVWRDARLFSAHEQASLAWTERLIALPTST</sequence>
<feature type="domain" description="Carboxymuconolactone decarboxylase-like" evidence="1">
    <location>
        <begin position="13"/>
        <end position="92"/>
    </location>
</feature>
<comment type="caution">
    <text evidence="2">The sequence shown here is derived from an EMBL/GenBank/DDBJ whole genome shotgun (WGS) entry which is preliminary data.</text>
</comment>
<dbReference type="Proteomes" id="UP000032668">
    <property type="component" value="Unassembled WGS sequence"/>
</dbReference>
<dbReference type="SUPFAM" id="SSF69118">
    <property type="entry name" value="AhpD-like"/>
    <property type="match status" value="1"/>
</dbReference>
<dbReference type="NCBIfam" id="TIGR00778">
    <property type="entry name" value="ahpD_dom"/>
    <property type="match status" value="1"/>
</dbReference>
<evidence type="ECO:0000259" key="1">
    <source>
        <dbReference type="Pfam" id="PF02627"/>
    </source>
</evidence>
<dbReference type="Gene3D" id="1.20.1290.10">
    <property type="entry name" value="AhpD-like"/>
    <property type="match status" value="1"/>
</dbReference>
<dbReference type="InterPro" id="IPR004675">
    <property type="entry name" value="AhpD_core"/>
</dbReference>
<organism evidence="2 3">
    <name type="scientific">Acidocella aminolytica 101 = DSM 11237</name>
    <dbReference type="NCBI Taxonomy" id="1120923"/>
    <lineage>
        <taxon>Bacteria</taxon>
        <taxon>Pseudomonadati</taxon>
        <taxon>Pseudomonadota</taxon>
        <taxon>Alphaproteobacteria</taxon>
        <taxon>Acetobacterales</taxon>
        <taxon>Acidocellaceae</taxon>
        <taxon>Acidocella</taxon>
    </lineage>
</organism>
<dbReference type="InterPro" id="IPR003779">
    <property type="entry name" value="CMD-like"/>
</dbReference>
<keyword evidence="2" id="KW-0575">Peroxidase</keyword>
<evidence type="ECO:0000313" key="2">
    <source>
        <dbReference type="EMBL" id="GAN80678.1"/>
    </source>
</evidence>
<dbReference type="OrthoDB" id="9801997at2"/>
<dbReference type="PANTHER" id="PTHR34846">
    <property type="entry name" value="4-CARBOXYMUCONOLACTONE DECARBOXYLASE FAMILY PROTEIN (AFU_ORTHOLOGUE AFUA_6G11590)"/>
    <property type="match status" value="1"/>
</dbReference>
<proteinExistence type="predicted"/>
<dbReference type="EMBL" id="BANC01000054">
    <property type="protein sequence ID" value="GAN80678.1"/>
    <property type="molecule type" value="Genomic_DNA"/>
</dbReference>
<keyword evidence="3" id="KW-1185">Reference proteome</keyword>
<keyword evidence="2" id="KW-0560">Oxidoreductase</keyword>